<protein>
    <recommendedName>
        <fullName evidence="10">Phosphatidylinositol-glycan biosynthesis class X protein</fullName>
    </recommendedName>
</protein>
<evidence type="ECO:0000256" key="10">
    <source>
        <dbReference type="RuleBase" id="RU366056"/>
    </source>
</evidence>
<dbReference type="GO" id="GO:0005789">
    <property type="term" value="C:endoplasmic reticulum membrane"/>
    <property type="evidence" value="ECO:0007669"/>
    <property type="project" value="UniProtKB-SubCell"/>
</dbReference>
<keyword evidence="4 10" id="KW-0337">GPI-anchor biosynthesis</keyword>
<evidence type="ECO:0000256" key="8">
    <source>
        <dbReference type="ARBA" id="ARBA00023136"/>
    </source>
</evidence>
<name>A0AAW0I2Y8_MYOGA</name>
<gene>
    <name evidence="12" type="ORF">U0070_011788</name>
</gene>
<evidence type="ECO:0000256" key="6">
    <source>
        <dbReference type="ARBA" id="ARBA00022824"/>
    </source>
</evidence>
<evidence type="ECO:0000256" key="7">
    <source>
        <dbReference type="ARBA" id="ARBA00022989"/>
    </source>
</evidence>
<dbReference type="InterPro" id="IPR013233">
    <property type="entry name" value="PIG-X/PBN1"/>
</dbReference>
<keyword evidence="13" id="KW-1185">Reference proteome</keyword>
<evidence type="ECO:0000256" key="2">
    <source>
        <dbReference type="ARBA" id="ARBA00004687"/>
    </source>
</evidence>
<sequence length="361" mass="40061">MVSKATARAHGQRLRSFSPRPGSDGKGRSQVRSSQGLGVNGILSYPVGALGGLKDVRSRSAPSQSLGLVGVQPASATAARSARPCRASALRRPGCRRCGLAAPLGGWAGQQARRGHQRRPLQLWYEPGNTEVAVMSLMRFGTRATCSEIILRQEFLKDGFHRDLLIKVKFGESIEDLQTCRLLIKHHIPAGLFVDPYELASLRERNVTEAVMLSESFNIEAPNYLSKESDILIYARQDAQCIDCFQASLPVHYRYHRPHRKDGDTLIVINNPDLLMYCDQEFPVLKCWGQAEVAAPCALKSKEMCRWRSMQYKSIRKNLTLQVPVGLTIHTSLVCSVTLLITILCSSLILVAVFKYGHFSL</sequence>
<dbReference type="InterPro" id="IPR040039">
    <property type="entry name" value="PIGX"/>
</dbReference>
<evidence type="ECO:0000313" key="12">
    <source>
        <dbReference type="EMBL" id="KAK7808713.1"/>
    </source>
</evidence>
<comment type="function">
    <text evidence="10">Stabilizing subunit of the glycosylphosphatidylinositol-mannosyltransferase I complex which catalyzes the transfer of the first mannose, via an alpha-1,4 bond from a dolichol-phosphate-mannose (Dol-P-Man) to the glucosaminyl acyl phosphatidylinositol (GlcN-(acyl)PI) intermediate to generate alpha-D-Man-(1-&gt;4)-alpha-D-GlcN-(1-&gt;6)-(1-radyl,2-acyl-sn-glycero-3-phospho)-2-acyl-inositol and participates in the sixth step of the glycosylphosphatidylinositol-anchor biosynthesis. Probably acts by stabilizing the mannosyltransferase PIGM.</text>
</comment>
<evidence type="ECO:0000256" key="9">
    <source>
        <dbReference type="ARBA" id="ARBA00023180"/>
    </source>
</evidence>
<dbReference type="Pfam" id="PF08320">
    <property type="entry name" value="PIG-X"/>
    <property type="match status" value="1"/>
</dbReference>
<comment type="pathway">
    <text evidence="2 10">Glycolipid biosynthesis; glycosylphosphatidylinositol-anchor biosynthesis.</text>
</comment>
<feature type="transmembrane region" description="Helical" evidence="10">
    <location>
        <begin position="327"/>
        <end position="354"/>
    </location>
</feature>
<organism evidence="12 13">
    <name type="scientific">Myodes glareolus</name>
    <name type="common">Bank vole</name>
    <name type="synonym">Clethrionomys glareolus</name>
    <dbReference type="NCBI Taxonomy" id="447135"/>
    <lineage>
        <taxon>Eukaryota</taxon>
        <taxon>Metazoa</taxon>
        <taxon>Chordata</taxon>
        <taxon>Craniata</taxon>
        <taxon>Vertebrata</taxon>
        <taxon>Euteleostomi</taxon>
        <taxon>Mammalia</taxon>
        <taxon>Eutheria</taxon>
        <taxon>Euarchontoglires</taxon>
        <taxon>Glires</taxon>
        <taxon>Rodentia</taxon>
        <taxon>Myomorpha</taxon>
        <taxon>Muroidea</taxon>
        <taxon>Cricetidae</taxon>
        <taxon>Arvicolinae</taxon>
        <taxon>Myodes</taxon>
    </lineage>
</organism>
<evidence type="ECO:0000256" key="3">
    <source>
        <dbReference type="ARBA" id="ARBA00010345"/>
    </source>
</evidence>
<comment type="similarity">
    <text evidence="3 10">Belongs to the PIGX family.</text>
</comment>
<dbReference type="AlphaFoldDB" id="A0AAW0I2Y8"/>
<reference evidence="12 13" key="1">
    <citation type="journal article" date="2023" name="bioRxiv">
        <title>Conserved and derived expression patterns and positive selection on dental genes reveal complex evolutionary context of ever-growing rodent molars.</title>
        <authorList>
            <person name="Calamari Z.T."/>
            <person name="Song A."/>
            <person name="Cohen E."/>
            <person name="Akter M."/>
            <person name="Roy R.D."/>
            <person name="Hallikas O."/>
            <person name="Christensen M.M."/>
            <person name="Li P."/>
            <person name="Marangoni P."/>
            <person name="Jernvall J."/>
            <person name="Klein O.D."/>
        </authorList>
    </citation>
    <scope>NUCLEOTIDE SEQUENCE [LARGE SCALE GENOMIC DNA]</scope>
    <source>
        <strain evidence="12">V071</strain>
    </source>
</reference>
<dbReference type="SMART" id="SM00780">
    <property type="entry name" value="PIG-X"/>
    <property type="match status" value="1"/>
</dbReference>
<keyword evidence="9" id="KW-0325">Glycoprotein</keyword>
<evidence type="ECO:0000256" key="4">
    <source>
        <dbReference type="ARBA" id="ARBA00022502"/>
    </source>
</evidence>
<evidence type="ECO:0000256" key="11">
    <source>
        <dbReference type="SAM" id="MobiDB-lite"/>
    </source>
</evidence>
<proteinExistence type="inferred from homology"/>
<comment type="caution">
    <text evidence="12">The sequence shown here is derived from an EMBL/GenBank/DDBJ whole genome shotgun (WGS) entry which is preliminary data.</text>
</comment>
<feature type="region of interest" description="Disordered" evidence="11">
    <location>
        <begin position="1"/>
        <end position="35"/>
    </location>
</feature>
<comment type="subcellular location">
    <subcellularLocation>
        <location evidence="1 10">Endoplasmic reticulum membrane</location>
        <topology evidence="1 10">Single-pass membrane protein</topology>
    </subcellularLocation>
</comment>
<dbReference type="EMBL" id="JBBHLL010000232">
    <property type="protein sequence ID" value="KAK7808713.1"/>
    <property type="molecule type" value="Genomic_DNA"/>
</dbReference>
<dbReference type="PANTHER" id="PTHR28650:SF1">
    <property type="entry name" value="PHOSPHATIDYLINOSITOL-GLYCAN BIOSYNTHESIS CLASS X PROTEIN"/>
    <property type="match status" value="1"/>
</dbReference>
<dbReference type="PANTHER" id="PTHR28650">
    <property type="entry name" value="PHOSPHATIDYLINOSITOL-GLYCAN BIOSYNTHESIS CLASS X PROTEIN"/>
    <property type="match status" value="1"/>
</dbReference>
<dbReference type="Proteomes" id="UP001488838">
    <property type="component" value="Unassembled WGS sequence"/>
</dbReference>
<dbReference type="GO" id="GO:0006506">
    <property type="term" value="P:GPI anchor biosynthetic process"/>
    <property type="evidence" value="ECO:0007669"/>
    <property type="project" value="UniProtKB-KW"/>
</dbReference>
<accession>A0AAW0I2Y8</accession>
<keyword evidence="6 10" id="KW-0256">Endoplasmic reticulum</keyword>
<keyword evidence="8 10" id="KW-0472">Membrane</keyword>
<keyword evidence="5 10" id="KW-0812">Transmembrane</keyword>
<keyword evidence="7 10" id="KW-1133">Transmembrane helix</keyword>
<evidence type="ECO:0000256" key="5">
    <source>
        <dbReference type="ARBA" id="ARBA00022692"/>
    </source>
</evidence>
<evidence type="ECO:0000313" key="13">
    <source>
        <dbReference type="Proteomes" id="UP001488838"/>
    </source>
</evidence>
<evidence type="ECO:0000256" key="1">
    <source>
        <dbReference type="ARBA" id="ARBA00004389"/>
    </source>
</evidence>